<name>E8ZJ13_MYCHL</name>
<dbReference type="HOGENOM" id="CLU_993290_0_0_14"/>
<keyword evidence="2" id="KW-1185">Reference proteome</keyword>
<dbReference type="EMBL" id="FR773153">
    <property type="protein sequence ID" value="CBY93134.1"/>
    <property type="molecule type" value="Genomic_DNA"/>
</dbReference>
<reference evidence="1 2" key="1">
    <citation type="journal article" date="2011" name="J. Bacteriol.">
        <title>Complete genome sequence of Mycoplasma haemofelis, a hemotropic mycoplasma.</title>
        <authorList>
            <person name="Barker E.N."/>
            <person name="Helps C.R."/>
            <person name="Peters I.R."/>
            <person name="Darby A.C."/>
            <person name="Radford A.D."/>
            <person name="Tasker S."/>
        </authorList>
    </citation>
    <scope>NUCLEOTIDE SEQUENCE [LARGE SCALE GENOMIC DNA]</scope>
    <source>
        <strain evidence="1 2">Langford 1</strain>
    </source>
</reference>
<proteinExistence type="predicted"/>
<protein>
    <submittedName>
        <fullName evidence="1">Uncharacterized protein</fullName>
    </submittedName>
</protein>
<sequence>MISIQDYKLTIEPFLYQLKIKGRYEISTSTPLTTKSIFANYRFPNQLIKKLYLIKSKDPCKRSINEGLFCQVYENIGYLNLASDSYFKREIKSYEEVPIEITFDLDTTNFNPSPSLIDETNLLSIGTYLRYKNSFYIEGDKNVNKRVKIPTYQVIDNGNHYQSYDHIEFSISESARGSLISVKKKDNLLINNASIEIGGRNIPITQKESNGWIHISPKSFEDLKGSDSFKGKLLLLFKNQGYTFNVSNSYSLDERTSHYRIQPIFKAFPKNLGEFKSVSF</sequence>
<evidence type="ECO:0000313" key="1">
    <source>
        <dbReference type="EMBL" id="CBY93134.1"/>
    </source>
</evidence>
<dbReference type="AlphaFoldDB" id="E8ZJ13"/>
<evidence type="ECO:0000313" key="2">
    <source>
        <dbReference type="Proteomes" id="UP000008637"/>
    </source>
</evidence>
<gene>
    <name evidence="1" type="ORF">HF1_11260</name>
</gene>
<organism evidence="1 2">
    <name type="scientific">Mycoplasma haemofelis (strain Langford 1)</name>
    <name type="common">Haemobartonella felis</name>
    <dbReference type="NCBI Taxonomy" id="941640"/>
    <lineage>
        <taxon>Bacteria</taxon>
        <taxon>Bacillati</taxon>
        <taxon>Mycoplasmatota</taxon>
        <taxon>Mollicutes</taxon>
        <taxon>Mycoplasmataceae</taxon>
        <taxon>Mycoplasma</taxon>
    </lineage>
</organism>
<dbReference type="Proteomes" id="UP000008637">
    <property type="component" value="Chromosome"/>
</dbReference>
<dbReference type="KEGG" id="mha:HF1_11260"/>
<dbReference type="OrthoDB" id="972646at2"/>
<accession>E8ZJ13</accession>